<dbReference type="SMART" id="SM00487">
    <property type="entry name" value="DEXDc"/>
    <property type="match status" value="1"/>
</dbReference>
<evidence type="ECO:0000256" key="3">
    <source>
        <dbReference type="ARBA" id="ARBA00022722"/>
    </source>
</evidence>
<dbReference type="GO" id="GO:0046872">
    <property type="term" value="F:metal ion binding"/>
    <property type="evidence" value="ECO:0007669"/>
    <property type="project" value="UniProtKB-KW"/>
</dbReference>
<dbReference type="PANTHER" id="PTHR47963:SF9">
    <property type="entry name" value="CRISPR-ASSOCIATED ENDONUCLEASE_HELICASE CAS3"/>
    <property type="match status" value="1"/>
</dbReference>
<dbReference type="GO" id="GO:0016787">
    <property type="term" value="F:hydrolase activity"/>
    <property type="evidence" value="ECO:0007669"/>
    <property type="project" value="UniProtKB-KW"/>
</dbReference>
<keyword evidence="7" id="KW-0347">Helicase</keyword>
<name>A0A9X7YRX5_9GAMM</name>
<dbReference type="GO" id="GO:0003724">
    <property type="term" value="F:RNA helicase activity"/>
    <property type="evidence" value="ECO:0007669"/>
    <property type="project" value="TreeGrafter"/>
</dbReference>
<evidence type="ECO:0000313" key="11">
    <source>
        <dbReference type="EMBL" id="QQN49910.1"/>
    </source>
</evidence>
<dbReference type="Pfam" id="PF18019">
    <property type="entry name" value="Cas3_HD"/>
    <property type="match status" value="1"/>
</dbReference>
<evidence type="ECO:0000256" key="7">
    <source>
        <dbReference type="ARBA" id="ARBA00022806"/>
    </source>
</evidence>
<evidence type="ECO:0000256" key="8">
    <source>
        <dbReference type="ARBA" id="ARBA00022840"/>
    </source>
</evidence>
<dbReference type="GO" id="GO:0003723">
    <property type="term" value="F:RNA binding"/>
    <property type="evidence" value="ECO:0007669"/>
    <property type="project" value="TreeGrafter"/>
</dbReference>
<dbReference type="InterPro" id="IPR050547">
    <property type="entry name" value="DEAD_box_RNA_helicases"/>
</dbReference>
<dbReference type="GO" id="GO:0051607">
    <property type="term" value="P:defense response to virus"/>
    <property type="evidence" value="ECO:0007669"/>
    <property type="project" value="UniProtKB-KW"/>
</dbReference>
<evidence type="ECO:0000259" key="10">
    <source>
        <dbReference type="PROSITE" id="PS51643"/>
    </source>
</evidence>
<keyword evidence="3" id="KW-0540">Nuclease</keyword>
<dbReference type="SUPFAM" id="SSF52540">
    <property type="entry name" value="P-loop containing nucleoside triphosphate hydrolases"/>
    <property type="match status" value="1"/>
</dbReference>
<gene>
    <name evidence="11" type="primary">cas3</name>
    <name evidence="11" type="ORF">I6H70_15330</name>
</gene>
<dbReference type="PANTHER" id="PTHR47963">
    <property type="entry name" value="DEAD-BOX ATP-DEPENDENT RNA HELICASE 47, MITOCHONDRIAL"/>
    <property type="match status" value="1"/>
</dbReference>
<dbReference type="InterPro" id="IPR027417">
    <property type="entry name" value="P-loop_NTPase"/>
</dbReference>
<dbReference type="PROSITE" id="PS51643">
    <property type="entry name" value="HD_CAS3"/>
    <property type="match status" value="1"/>
</dbReference>
<dbReference type="InterPro" id="IPR014001">
    <property type="entry name" value="Helicase_ATP-bd"/>
</dbReference>
<keyword evidence="8" id="KW-0067">ATP-binding</keyword>
<evidence type="ECO:0000256" key="1">
    <source>
        <dbReference type="ARBA" id="ARBA00006847"/>
    </source>
</evidence>
<dbReference type="GO" id="GO:0005524">
    <property type="term" value="F:ATP binding"/>
    <property type="evidence" value="ECO:0007669"/>
    <property type="project" value="UniProtKB-KW"/>
</dbReference>
<accession>A0A9X7YRX5</accession>
<evidence type="ECO:0000256" key="9">
    <source>
        <dbReference type="ARBA" id="ARBA00023118"/>
    </source>
</evidence>
<protein>
    <submittedName>
        <fullName evidence="11">CRISPR-associated helicase Cas3</fullName>
    </submittedName>
</protein>
<keyword evidence="9" id="KW-0051">Antiviral defense</keyword>
<dbReference type="NCBIfam" id="TIGR01587">
    <property type="entry name" value="cas3_core"/>
    <property type="match status" value="1"/>
</dbReference>
<dbReference type="InterPro" id="IPR006474">
    <property type="entry name" value="Helicase_Cas3_CRISPR-ass_core"/>
</dbReference>
<dbReference type="RefSeq" id="WP_200290709.1">
    <property type="nucleotide sequence ID" value="NZ_CP067013.1"/>
</dbReference>
<evidence type="ECO:0000256" key="4">
    <source>
        <dbReference type="ARBA" id="ARBA00022723"/>
    </source>
</evidence>
<keyword evidence="5" id="KW-0547">Nucleotide-binding</keyword>
<evidence type="ECO:0000256" key="6">
    <source>
        <dbReference type="ARBA" id="ARBA00022801"/>
    </source>
</evidence>
<dbReference type="Pfam" id="PF22590">
    <property type="entry name" value="Cas3-like_C_2"/>
    <property type="match status" value="1"/>
</dbReference>
<evidence type="ECO:0000313" key="12">
    <source>
        <dbReference type="Proteomes" id="UP000595933"/>
    </source>
</evidence>
<evidence type="ECO:0000256" key="5">
    <source>
        <dbReference type="ARBA" id="ARBA00022741"/>
    </source>
</evidence>
<dbReference type="Gene3D" id="1.10.3210.30">
    <property type="match status" value="1"/>
</dbReference>
<comment type="similarity">
    <text evidence="2">In the central section; belongs to the CRISPR-associated helicase Cas3 family.</text>
</comment>
<keyword evidence="6" id="KW-0378">Hydrolase</keyword>
<dbReference type="Proteomes" id="UP000595933">
    <property type="component" value="Chromosome"/>
</dbReference>
<dbReference type="Gene3D" id="3.40.50.300">
    <property type="entry name" value="P-loop containing nucleotide triphosphate hydrolases"/>
    <property type="match status" value="2"/>
</dbReference>
<reference evidence="11 12" key="1">
    <citation type="submission" date="2020-12" db="EMBL/GenBank/DDBJ databases">
        <title>FDA dAtabase for Regulatory Grade micrObial Sequences (FDA-ARGOS): Supporting development and validation of Infectious Disease Dx tests.</title>
        <authorList>
            <person name="Sproer C."/>
            <person name="Gronow S."/>
            <person name="Severitt S."/>
            <person name="Schroder I."/>
            <person name="Tallon L."/>
            <person name="Sadzewicz L."/>
            <person name="Zhao X."/>
            <person name="Boylan J."/>
            <person name="Ott S."/>
            <person name="Bowen H."/>
            <person name="Vavikolanu K."/>
            <person name="Mehta A."/>
            <person name="Aluvathingal J."/>
            <person name="Nadendla S."/>
            <person name="Lowell S."/>
            <person name="Myers T."/>
            <person name="Yan Y."/>
            <person name="Sichtig H."/>
        </authorList>
    </citation>
    <scope>NUCLEOTIDE SEQUENCE [LARGE SCALE GENOMIC DNA]</scope>
    <source>
        <strain evidence="11 12">FDAARGOS_1013</strain>
    </source>
</reference>
<dbReference type="GO" id="GO:0004518">
    <property type="term" value="F:nuclease activity"/>
    <property type="evidence" value="ECO:0007669"/>
    <property type="project" value="UniProtKB-KW"/>
</dbReference>
<dbReference type="NCBIfam" id="TIGR01596">
    <property type="entry name" value="cas3_HD"/>
    <property type="match status" value="1"/>
</dbReference>
<dbReference type="InterPro" id="IPR006483">
    <property type="entry name" value="CRISPR-assoc_Cas3_HD"/>
</dbReference>
<dbReference type="AlphaFoldDB" id="A0A9X7YRX5"/>
<keyword evidence="4" id="KW-0479">Metal-binding</keyword>
<dbReference type="CDD" id="cd09641">
    <property type="entry name" value="Cas3''_I"/>
    <property type="match status" value="1"/>
</dbReference>
<comment type="similarity">
    <text evidence="1">In the N-terminal section; belongs to the CRISPR-associated nuclease Cas3-HD family.</text>
</comment>
<feature type="domain" description="HD Cas3-type" evidence="10">
    <location>
        <begin position="19"/>
        <end position="219"/>
    </location>
</feature>
<dbReference type="InterPro" id="IPR038257">
    <property type="entry name" value="CRISPR-assoc_Cas3_HD_sf"/>
</dbReference>
<organism evidence="11 12">
    <name type="scientific">Stutzerimonas balearica</name>
    <dbReference type="NCBI Taxonomy" id="74829"/>
    <lineage>
        <taxon>Bacteria</taxon>
        <taxon>Pseudomonadati</taxon>
        <taxon>Pseudomonadota</taxon>
        <taxon>Gammaproteobacteria</taxon>
        <taxon>Pseudomonadales</taxon>
        <taxon>Pseudomonadaceae</taxon>
        <taxon>Stutzerimonas</taxon>
    </lineage>
</organism>
<dbReference type="EMBL" id="CP067013">
    <property type="protein sequence ID" value="QQN49910.1"/>
    <property type="molecule type" value="Genomic_DNA"/>
</dbReference>
<evidence type="ECO:0000256" key="2">
    <source>
        <dbReference type="ARBA" id="ARBA00009046"/>
    </source>
</evidence>
<dbReference type="InterPro" id="IPR054712">
    <property type="entry name" value="Cas3-like_dom"/>
</dbReference>
<proteinExistence type="inferred from homology"/>
<sequence length="910" mass="100855">MTVPSFFAYWGKASAQGESGERFHLLPFHSLDVAACGQTLIKLPHFSLQPLARELGWPLSQVESLFVLFLALHDLGKFARSFQGLVTGLSPDLVPADRDKPYTKRHDTLGWMLWREDFASESETAFLPDASHEFWGVWLRAVVGHHGKPPQEHESGGLIAFDASEHFLRSDRRAAHAFVDELASWLCPREIPPPERKQLVVLKRHAWRLAGLSVLADWLGSNQVHFPYRSGPTVLTDYWLHAQQQAREAVTSAGLEWHAIRHWPHPQQLFDYLTDPTPLQQYAATVELEGGPQLFLLEDVTGAGKTEAALILSQRLMQNGLAHGLYFALPSMATANQMYQRVGSVYRRLYAPGALPSLVLSHGARQLVEGYRQSVLHASDQPDDGRYKSDEGTASAQCNAWLADNRKKALLADVGVGTLDQALLAVLPARHQSLRLLGLAGKVLLVDEVHAYDPYMLSLLKNLLIAHARQCGSVILLSATLPLDVRNQLLQAYRSGLGCGDGEDLGDARYPLAVQAGQKLHSYACATRPQVRRKVQVSALHDEESVLALIAEQARAGRCIAWIRNTVSDARRAHALLTERMQASDVMLFHSRYAMGDRLDIENAVLARFGKHSSAAQRKGRVLVGTQVLEQSLDFDVDLMVSDLAPIDLVIQRAGRLQRHARQANGDPAADGVEQRAAPMLYLLTPEPVDEPKADWYASMFPKGCFVYPDAGKLWLGARALLAAGHLVTPGEAGQAGAVRELVEAVYGVDEQSVPEALQKSSRDQIGEGMAMQSQAHFNALKLDMGYCIDSSARWYEDNQVPTRLGDETQTLYLALWRDGELQPLCDSGLYCWERSAVNVRAEQARALAPDWQQRFGGAVERLRKGYRLLEEPAFVVPLAAEDGELVAKIHDARGRLVEMRYDRTSGLSW</sequence>